<dbReference type="InterPro" id="IPR015797">
    <property type="entry name" value="NUDIX_hydrolase-like_dom_sf"/>
</dbReference>
<keyword evidence="6" id="KW-0464">Manganese</keyword>
<sequence>MTIGDFERRFMDHTPVLMDVRAHYAVLVPLVEWQGEPYLLLEVRAETLNRQPGEVCFPGGRMEPGEGPTQCAFRETREELGIPASAIRPIARLDELHHRDGALLHPVLAQVDAGAVVHMSASHAEVKETFLAPVRFFRENPPQVYHYPLRAEVGEDFPYHLIGFDRGYRWRAGGMEVPIWSYRGHAVWGLTARIIKHLMEQLAEGEESNTPPVAAP</sequence>
<dbReference type="InterPro" id="IPR000086">
    <property type="entry name" value="NUDIX_hydrolase_dom"/>
</dbReference>
<dbReference type="Proteomes" id="UP001204562">
    <property type="component" value="Unassembled WGS sequence"/>
</dbReference>
<dbReference type="GO" id="GO:0010945">
    <property type="term" value="F:coenzyme A diphosphatase activity"/>
    <property type="evidence" value="ECO:0007669"/>
    <property type="project" value="InterPro"/>
</dbReference>
<reference evidence="8" key="1">
    <citation type="submission" date="2022-06" db="EMBL/GenBank/DDBJ databases">
        <title>Isolation of gut microbiota from human fecal samples.</title>
        <authorList>
            <person name="Pamer E.G."/>
            <person name="Barat B."/>
            <person name="Waligurski E."/>
            <person name="Medina S."/>
            <person name="Paddock L."/>
            <person name="Mostad J."/>
        </authorList>
    </citation>
    <scope>NUCLEOTIDE SEQUENCE</scope>
    <source>
        <strain evidence="8">DFI.9.91</strain>
    </source>
</reference>
<evidence type="ECO:0000259" key="7">
    <source>
        <dbReference type="PROSITE" id="PS51462"/>
    </source>
</evidence>
<dbReference type="Pfam" id="PF00293">
    <property type="entry name" value="NUDIX"/>
    <property type="match status" value="1"/>
</dbReference>
<keyword evidence="4" id="KW-0378">Hydrolase</keyword>
<dbReference type="PROSITE" id="PS00893">
    <property type="entry name" value="NUDIX_BOX"/>
    <property type="match status" value="1"/>
</dbReference>
<accession>A0AAW5JMD5</accession>
<evidence type="ECO:0000256" key="3">
    <source>
        <dbReference type="ARBA" id="ARBA00022723"/>
    </source>
</evidence>
<protein>
    <submittedName>
        <fullName evidence="8">CoA pyrophosphatase</fullName>
    </submittedName>
</protein>
<evidence type="ECO:0000313" key="9">
    <source>
        <dbReference type="Proteomes" id="UP001204562"/>
    </source>
</evidence>
<dbReference type="GO" id="GO:0046872">
    <property type="term" value="F:metal ion binding"/>
    <property type="evidence" value="ECO:0007669"/>
    <property type="project" value="UniProtKB-KW"/>
</dbReference>
<keyword evidence="3" id="KW-0479">Metal-binding</keyword>
<organism evidence="8 9">
    <name type="scientific">Intestinimonas massiliensis</name>
    <name type="common">ex Afouda et al. 2020</name>
    <dbReference type="NCBI Taxonomy" id="1673721"/>
    <lineage>
        <taxon>Bacteria</taxon>
        <taxon>Bacillati</taxon>
        <taxon>Bacillota</taxon>
        <taxon>Clostridia</taxon>
        <taxon>Eubacteriales</taxon>
        <taxon>Intestinimonas</taxon>
    </lineage>
</organism>
<dbReference type="RefSeq" id="WP_256304316.1">
    <property type="nucleotide sequence ID" value="NZ_JANFYS010000023.1"/>
</dbReference>
<evidence type="ECO:0000256" key="2">
    <source>
        <dbReference type="ARBA" id="ARBA00001946"/>
    </source>
</evidence>
<dbReference type="SUPFAM" id="SSF55811">
    <property type="entry name" value="Nudix"/>
    <property type="match status" value="1"/>
</dbReference>
<dbReference type="CDD" id="cd03426">
    <property type="entry name" value="NUDIX_CoAse_Nudt7"/>
    <property type="match status" value="1"/>
</dbReference>
<dbReference type="InterPro" id="IPR020084">
    <property type="entry name" value="NUDIX_hydrolase_CS"/>
</dbReference>
<dbReference type="Gene3D" id="3.90.79.10">
    <property type="entry name" value="Nucleoside Triphosphate Pyrophosphohydrolase"/>
    <property type="match status" value="1"/>
</dbReference>
<dbReference type="InterPro" id="IPR045121">
    <property type="entry name" value="CoAse"/>
</dbReference>
<evidence type="ECO:0000256" key="4">
    <source>
        <dbReference type="ARBA" id="ARBA00022801"/>
    </source>
</evidence>
<feature type="domain" description="Nudix hydrolase" evidence="7">
    <location>
        <begin position="21"/>
        <end position="155"/>
    </location>
</feature>
<gene>
    <name evidence="8" type="ORF">NE579_11175</name>
</gene>
<dbReference type="AlphaFoldDB" id="A0AAW5JMD5"/>
<proteinExistence type="predicted"/>
<keyword evidence="5" id="KW-0460">Magnesium</keyword>
<dbReference type="EMBL" id="JANFYS010000023">
    <property type="protein sequence ID" value="MCQ4771017.1"/>
    <property type="molecule type" value="Genomic_DNA"/>
</dbReference>
<evidence type="ECO:0000313" key="8">
    <source>
        <dbReference type="EMBL" id="MCQ4771017.1"/>
    </source>
</evidence>
<dbReference type="PROSITE" id="PS51462">
    <property type="entry name" value="NUDIX"/>
    <property type="match status" value="1"/>
</dbReference>
<evidence type="ECO:0000256" key="1">
    <source>
        <dbReference type="ARBA" id="ARBA00001936"/>
    </source>
</evidence>
<dbReference type="PANTHER" id="PTHR12992:SF11">
    <property type="entry name" value="MITOCHONDRIAL COENZYME A DIPHOSPHATASE NUDT8"/>
    <property type="match status" value="1"/>
</dbReference>
<comment type="caution">
    <text evidence="8">The sequence shown here is derived from an EMBL/GenBank/DDBJ whole genome shotgun (WGS) entry which is preliminary data.</text>
</comment>
<evidence type="ECO:0000256" key="6">
    <source>
        <dbReference type="ARBA" id="ARBA00023211"/>
    </source>
</evidence>
<dbReference type="PANTHER" id="PTHR12992">
    <property type="entry name" value="NUDIX HYDROLASE"/>
    <property type="match status" value="1"/>
</dbReference>
<comment type="cofactor">
    <cofactor evidence="2">
        <name>Mg(2+)</name>
        <dbReference type="ChEBI" id="CHEBI:18420"/>
    </cofactor>
</comment>
<name>A0AAW5JMD5_9FIRM</name>
<comment type="cofactor">
    <cofactor evidence="1">
        <name>Mn(2+)</name>
        <dbReference type="ChEBI" id="CHEBI:29035"/>
    </cofactor>
</comment>
<evidence type="ECO:0000256" key="5">
    <source>
        <dbReference type="ARBA" id="ARBA00022842"/>
    </source>
</evidence>